<protein>
    <submittedName>
        <fullName evidence="2">Uncharacterized protein</fullName>
    </submittedName>
</protein>
<dbReference type="EMBL" id="JAACJK010000219">
    <property type="protein sequence ID" value="KAF5317232.1"/>
    <property type="molecule type" value="Genomic_DNA"/>
</dbReference>
<feature type="region of interest" description="Disordered" evidence="1">
    <location>
        <begin position="251"/>
        <end position="285"/>
    </location>
</feature>
<dbReference type="Proteomes" id="UP000541558">
    <property type="component" value="Unassembled WGS sequence"/>
</dbReference>
<name>A0A8H5EYS3_9AGAR</name>
<dbReference type="OrthoDB" id="3145912at2759"/>
<dbReference type="AlphaFoldDB" id="A0A8H5EYS3"/>
<evidence type="ECO:0000313" key="3">
    <source>
        <dbReference type="Proteomes" id="UP000541558"/>
    </source>
</evidence>
<evidence type="ECO:0000256" key="1">
    <source>
        <dbReference type="SAM" id="MobiDB-lite"/>
    </source>
</evidence>
<accession>A0A8H5EYS3</accession>
<reference evidence="2 3" key="1">
    <citation type="journal article" date="2020" name="ISME J.">
        <title>Uncovering the hidden diversity of litter-decomposition mechanisms in mushroom-forming fungi.</title>
        <authorList>
            <person name="Floudas D."/>
            <person name="Bentzer J."/>
            <person name="Ahren D."/>
            <person name="Johansson T."/>
            <person name="Persson P."/>
            <person name="Tunlid A."/>
        </authorList>
    </citation>
    <scope>NUCLEOTIDE SEQUENCE [LARGE SCALE GENOMIC DNA]</scope>
    <source>
        <strain evidence="2 3">CBS 175.51</strain>
    </source>
</reference>
<comment type="caution">
    <text evidence="2">The sequence shown here is derived from an EMBL/GenBank/DDBJ whole genome shotgun (WGS) entry which is preliminary data.</text>
</comment>
<organism evidence="2 3">
    <name type="scientific">Ephemerocybe angulata</name>
    <dbReference type="NCBI Taxonomy" id="980116"/>
    <lineage>
        <taxon>Eukaryota</taxon>
        <taxon>Fungi</taxon>
        <taxon>Dikarya</taxon>
        <taxon>Basidiomycota</taxon>
        <taxon>Agaricomycotina</taxon>
        <taxon>Agaricomycetes</taxon>
        <taxon>Agaricomycetidae</taxon>
        <taxon>Agaricales</taxon>
        <taxon>Agaricineae</taxon>
        <taxon>Psathyrellaceae</taxon>
        <taxon>Ephemerocybe</taxon>
    </lineage>
</organism>
<proteinExistence type="predicted"/>
<feature type="compositionally biased region" description="Polar residues" evidence="1">
    <location>
        <begin position="262"/>
        <end position="283"/>
    </location>
</feature>
<keyword evidence="3" id="KW-1185">Reference proteome</keyword>
<evidence type="ECO:0000313" key="2">
    <source>
        <dbReference type="EMBL" id="KAF5317232.1"/>
    </source>
</evidence>
<sequence length="304" mass="34177">MEPLAWDASLWASLPEDVASNVFELAAIKSAADSLSLATVSRKVKSWVEPIIYREVSVDQTGLFVRTIRDKISTKPSNFFALHVKSVFIDWDVPLVDILPALEKCLSVRSVALWVATRPWPPLWAFMGTNYPVIAPRRLSLTSSALDDSDRDFSRPIFREVTHLDLGLLKDQTEWSWSTLKSMEGLTHLRLIPLTASREFIQTVGVIIAELPQTLQVLVIGHHREISETDLEAVVQKGTDHRVVLLRIVDEEDSPPPPSGGLTASWQNLQDESRHPLTTSSDLWSEARDVVQQQLERQRSSSKV</sequence>
<gene>
    <name evidence="2" type="ORF">D9611_003842</name>
</gene>